<keyword evidence="2" id="KW-1185">Reference proteome</keyword>
<dbReference type="Proteomes" id="UP000324974">
    <property type="component" value="Chromosome"/>
</dbReference>
<dbReference type="RefSeq" id="WP_149109650.1">
    <property type="nucleotide sequence ID" value="NZ_CP042425.1"/>
</dbReference>
<sequence>MPIVQQGALNTTALSVPNLYVQIVAPQPALNGVPTNILGVVGTANWGPVNSPVICSGPNDAAQLFGPMQPRKFDLGTAIYTAALQGAANFRGVRVTDGTDAAASGTLGTGTGATFTGKYTGSLGNQITVNVGTGSNSASGTLTYKLTVNLPGLLSEVFDNIGGTGNAIYANMVAAINNGQSGLRGPSQLIVATLGAGTTAPTNPSTVTLSGGTDGAATITSTVLIGQDTIPRKGMYALRGTGASVVMLADADDSTQWTLQNAYGLSEGAYVVTTSPAGDTISNFASSLATAGVDSFAVKPLFGDWCYINDTVNGGVTRLVSPQGFVAGKLSALSPEQSSLNKPLSGIIATQKAYAKQQYSDAELQAIAAARGDVIANPSPGGNYFGVRLGLNSSSNAATNGDNYPRLTNYIAATLNAGMGIFIGKVQSPTVQAQAKATLDNFLQNMFQQGMIQDWKVILDATNNPQSRVSLGYMQADIKVVYLSIIKYFIVNLEGGQTVVIAKNSSPSFQ</sequence>
<accession>A0A5C1A9S5</accession>
<proteinExistence type="predicted"/>
<protein>
    <submittedName>
        <fullName evidence="1">Phage tail protein</fullName>
    </submittedName>
</protein>
<dbReference type="EMBL" id="CP042425">
    <property type="protein sequence ID" value="QEL14786.1"/>
    <property type="molecule type" value="Genomic_DNA"/>
</dbReference>
<dbReference type="Gene3D" id="3.40.50.11780">
    <property type="match status" value="1"/>
</dbReference>
<dbReference type="PANTHER" id="PTHR35861:SF2">
    <property type="entry name" value="FELS-2 PROPHAGE PROTEIN"/>
    <property type="match status" value="1"/>
</dbReference>
<dbReference type="AlphaFoldDB" id="A0A5C1A9S5"/>
<evidence type="ECO:0000313" key="2">
    <source>
        <dbReference type="Proteomes" id="UP000324974"/>
    </source>
</evidence>
<dbReference type="PANTHER" id="PTHR35861">
    <property type="match status" value="1"/>
</dbReference>
<dbReference type="KEGG" id="lrs:PX52LOC_01680"/>
<dbReference type="InterPro" id="IPR052042">
    <property type="entry name" value="Tail_sheath_structural"/>
</dbReference>
<evidence type="ECO:0000313" key="1">
    <source>
        <dbReference type="EMBL" id="QEL14786.1"/>
    </source>
</evidence>
<reference evidence="2" key="1">
    <citation type="submission" date="2019-08" db="EMBL/GenBank/DDBJ databases">
        <title>Limnoglobus roseus gen. nov., sp. nov., a novel freshwater planctomycete with a giant genome from the family Gemmataceae.</title>
        <authorList>
            <person name="Kulichevskaya I.S."/>
            <person name="Naumoff D.G."/>
            <person name="Miroshnikov K."/>
            <person name="Ivanova A."/>
            <person name="Philippov D.A."/>
            <person name="Hakobyan A."/>
            <person name="Rijpstra I.C."/>
            <person name="Sinninghe Damste J.S."/>
            <person name="Liesack W."/>
            <person name="Dedysh S.N."/>
        </authorList>
    </citation>
    <scope>NUCLEOTIDE SEQUENCE [LARGE SCALE GENOMIC DNA]</scope>
    <source>
        <strain evidence="2">PX52</strain>
    </source>
</reference>
<name>A0A5C1A9S5_9BACT</name>
<gene>
    <name evidence="1" type="ORF">PX52LOC_01680</name>
</gene>
<dbReference type="OrthoDB" id="8576398at2"/>
<organism evidence="1 2">
    <name type="scientific">Limnoglobus roseus</name>
    <dbReference type="NCBI Taxonomy" id="2598579"/>
    <lineage>
        <taxon>Bacteria</taxon>
        <taxon>Pseudomonadati</taxon>
        <taxon>Planctomycetota</taxon>
        <taxon>Planctomycetia</taxon>
        <taxon>Gemmatales</taxon>
        <taxon>Gemmataceae</taxon>
        <taxon>Limnoglobus</taxon>
    </lineage>
</organism>